<accession>A0A1H5JIH4</accession>
<protein>
    <submittedName>
        <fullName evidence="1">Uncharacterized protein</fullName>
    </submittedName>
</protein>
<name>A0A1H5JIH4_9BRAD</name>
<sequence>MEPASIRYKNPGAMWGKGNPIAAKWGAGPTINLNDGLGQGNNIAVFPTFVQGICAQIDLWRSPRYHNKRFADAIAVWSGGNYVQSYIDFVKKRAPGMTENTIMSDALLNSPLGIAFLKAQAWHEAGKEYPASDDDWLEAQRCVFGGQKPPAVILPNPKPLDVPPIVPASPQAAKGFWATLASIFIRKA</sequence>
<reference evidence="1 2" key="1">
    <citation type="submission" date="2016-10" db="EMBL/GenBank/DDBJ databases">
        <authorList>
            <person name="de Groot N.N."/>
        </authorList>
    </citation>
    <scope>NUCLEOTIDE SEQUENCE [LARGE SCALE GENOMIC DNA]</scope>
    <source>
        <strain evidence="1 2">GAS522</strain>
    </source>
</reference>
<gene>
    <name evidence="1" type="ORF">SAMN05444171_7823</name>
</gene>
<evidence type="ECO:0000313" key="1">
    <source>
        <dbReference type="EMBL" id="SEE51811.1"/>
    </source>
</evidence>
<dbReference type="AlphaFoldDB" id="A0A1H5JIH4"/>
<organism evidence="1 2">
    <name type="scientific">Bradyrhizobium lablabi</name>
    <dbReference type="NCBI Taxonomy" id="722472"/>
    <lineage>
        <taxon>Bacteria</taxon>
        <taxon>Pseudomonadati</taxon>
        <taxon>Pseudomonadota</taxon>
        <taxon>Alphaproteobacteria</taxon>
        <taxon>Hyphomicrobiales</taxon>
        <taxon>Nitrobacteraceae</taxon>
        <taxon>Bradyrhizobium</taxon>
    </lineage>
</organism>
<evidence type="ECO:0000313" key="2">
    <source>
        <dbReference type="Proteomes" id="UP000183208"/>
    </source>
</evidence>
<dbReference type="OrthoDB" id="8264808at2"/>
<dbReference type="Proteomes" id="UP000183208">
    <property type="component" value="Unassembled WGS sequence"/>
</dbReference>
<proteinExistence type="predicted"/>
<dbReference type="RefSeq" id="WP_074830537.1">
    <property type="nucleotide sequence ID" value="NZ_FNTI01000001.1"/>
</dbReference>
<dbReference type="EMBL" id="FNTI01000001">
    <property type="protein sequence ID" value="SEE51811.1"/>
    <property type="molecule type" value="Genomic_DNA"/>
</dbReference>